<feature type="region of interest" description="Disordered" evidence="1">
    <location>
        <begin position="38"/>
        <end position="91"/>
    </location>
</feature>
<reference evidence="3 4" key="1">
    <citation type="submission" date="2023-06" db="EMBL/GenBank/DDBJ databases">
        <authorList>
            <person name="Yushchuk O."/>
            <person name="Binda E."/>
            <person name="Ruckert-Reed C."/>
            <person name="Fedorenko V."/>
            <person name="Kalinowski J."/>
            <person name="Marinelli F."/>
        </authorList>
    </citation>
    <scope>NUCLEOTIDE SEQUENCE [LARGE SCALE GENOMIC DNA]</scope>
    <source>
        <strain evidence="3 4">NRRL 3884</strain>
    </source>
</reference>
<protein>
    <submittedName>
        <fullName evidence="3">M15 family metallopeptidase</fullName>
    </submittedName>
</protein>
<feature type="domain" description="Peptidase M15C" evidence="2">
    <location>
        <begin position="241"/>
        <end position="319"/>
    </location>
</feature>
<feature type="compositionally biased region" description="Pro residues" evidence="1">
    <location>
        <begin position="41"/>
        <end position="52"/>
    </location>
</feature>
<dbReference type="Gene3D" id="3.30.1380.10">
    <property type="match status" value="1"/>
</dbReference>
<dbReference type="EMBL" id="CP126980">
    <property type="protein sequence ID" value="WIM92534.1"/>
    <property type="molecule type" value="Genomic_DNA"/>
</dbReference>
<feature type="compositionally biased region" description="Low complexity" evidence="1">
    <location>
        <begin position="53"/>
        <end position="71"/>
    </location>
</feature>
<gene>
    <name evidence="3" type="ORF">ACTOB_004477</name>
</gene>
<evidence type="ECO:0000313" key="3">
    <source>
        <dbReference type="EMBL" id="WIM92534.1"/>
    </source>
</evidence>
<dbReference type="InterPro" id="IPR009045">
    <property type="entry name" value="Zn_M74/Hedgehog-like"/>
</dbReference>
<name>A0ABY8W815_9ACTN</name>
<evidence type="ECO:0000256" key="1">
    <source>
        <dbReference type="SAM" id="MobiDB-lite"/>
    </source>
</evidence>
<keyword evidence="4" id="KW-1185">Reference proteome</keyword>
<dbReference type="Proteomes" id="UP001240150">
    <property type="component" value="Chromosome"/>
</dbReference>
<accession>A0ABY8W815</accession>
<organism evidence="3 4">
    <name type="scientific">Actinoplanes oblitus</name>
    <dbReference type="NCBI Taxonomy" id="3040509"/>
    <lineage>
        <taxon>Bacteria</taxon>
        <taxon>Bacillati</taxon>
        <taxon>Actinomycetota</taxon>
        <taxon>Actinomycetes</taxon>
        <taxon>Micromonosporales</taxon>
        <taxon>Micromonosporaceae</taxon>
        <taxon>Actinoplanes</taxon>
    </lineage>
</organism>
<dbReference type="RefSeq" id="WP_284913740.1">
    <property type="nucleotide sequence ID" value="NZ_CP126980.1"/>
</dbReference>
<dbReference type="Pfam" id="PF13539">
    <property type="entry name" value="Peptidase_M15_4"/>
    <property type="match status" value="1"/>
</dbReference>
<proteinExistence type="predicted"/>
<sequence length="323" mass="32952">MSDGVGGREYMVSGSDKTGRCRRLLAALLVCGVAAGCSGSPTPPDSAPPPSAPAGVSSPGAGSAAGVTPPGGKSPVGGTSPGIGSPAGDATAAPGWLGTRVLPVGSDGFAAAGDTPPELRRRSIVTTDVLSPPADGRFHATIQAVPASVLARSSWTSACPVKATDLRYVTVGFRGFDGLAHTGELLVHKRAATGLVTVFGRLFAAGYPIEAMRVTGADELNAPPTGDGNGTDAYACRPVRGRTSWSQHSYGLAVDINPFQNPYHRGKVVLPELATSYLDRGDVRPGMIEPGGPVVRAFAAIGWKWGGDYRSLKDFMHFSATGG</sequence>
<evidence type="ECO:0000259" key="2">
    <source>
        <dbReference type="Pfam" id="PF13539"/>
    </source>
</evidence>
<dbReference type="InterPro" id="IPR039561">
    <property type="entry name" value="Peptidase_M15C"/>
</dbReference>
<dbReference type="SUPFAM" id="SSF55166">
    <property type="entry name" value="Hedgehog/DD-peptidase"/>
    <property type="match status" value="1"/>
</dbReference>
<evidence type="ECO:0000313" key="4">
    <source>
        <dbReference type="Proteomes" id="UP001240150"/>
    </source>
</evidence>